<dbReference type="PANTHER" id="PTHR48081:SF30">
    <property type="entry name" value="ACETYL-HYDROLASE LIPR-RELATED"/>
    <property type="match status" value="1"/>
</dbReference>
<sequence length="328" mass="34871">MTRSTRTSVPAIPAAPSLRAVVAARAAEYGLRPLNCAIPLNTPGIWFARTLIATIMAAAGPTLPGTTVTRVRAGAVRGEWVRAPGVPFGTKVVYYIHGSGYVLCSARTHRGLAARLSKRTGLPVFLTDYRLAPEHPFPAAADDVEAGYRWLLDRGTDAKDIVIACDSAGGHLALDLLIENGRRRGPQPAAVTMFSPLLDLTLGLAAEQERRQRDPVISATAAARLPRRYTRGLADDAPRLRLTIPDGIELPPILVQAGGAEMLSADARALHAMVRAAGGVCELEIWPGQVHVFQALPLLTPEADQALARAADFLRAALVAPTVSEKVS</sequence>
<evidence type="ECO:0000259" key="3">
    <source>
        <dbReference type="Pfam" id="PF07859"/>
    </source>
</evidence>
<dbReference type="RefSeq" id="WP_357779336.1">
    <property type="nucleotide sequence ID" value="NZ_JBFAKC010000001.1"/>
</dbReference>
<comment type="caution">
    <text evidence="4">The sequence shown here is derived from an EMBL/GenBank/DDBJ whole genome shotgun (WGS) entry which is preliminary data.</text>
</comment>
<dbReference type="InterPro" id="IPR050300">
    <property type="entry name" value="GDXG_lipolytic_enzyme"/>
</dbReference>
<evidence type="ECO:0000256" key="1">
    <source>
        <dbReference type="ARBA" id="ARBA00010515"/>
    </source>
</evidence>
<keyword evidence="2 4" id="KW-0378">Hydrolase</keyword>
<dbReference type="EMBL" id="JBFAKC010000001">
    <property type="protein sequence ID" value="MEV0706228.1"/>
    <property type="molecule type" value="Genomic_DNA"/>
</dbReference>
<dbReference type="PANTHER" id="PTHR48081">
    <property type="entry name" value="AB HYDROLASE SUPERFAMILY PROTEIN C4A8.06C"/>
    <property type="match status" value="1"/>
</dbReference>
<reference evidence="4 5" key="1">
    <citation type="submission" date="2024-06" db="EMBL/GenBank/DDBJ databases">
        <title>The Natural Products Discovery Center: Release of the First 8490 Sequenced Strains for Exploring Actinobacteria Biosynthetic Diversity.</title>
        <authorList>
            <person name="Kalkreuter E."/>
            <person name="Kautsar S.A."/>
            <person name="Yang D."/>
            <person name="Bader C.D."/>
            <person name="Teijaro C.N."/>
            <person name="Fluegel L."/>
            <person name="Davis C.M."/>
            <person name="Simpson J.R."/>
            <person name="Lauterbach L."/>
            <person name="Steele A.D."/>
            <person name="Gui C."/>
            <person name="Meng S."/>
            <person name="Li G."/>
            <person name="Viehrig K."/>
            <person name="Ye F."/>
            <person name="Su P."/>
            <person name="Kiefer A.F."/>
            <person name="Nichols A."/>
            <person name="Cepeda A.J."/>
            <person name="Yan W."/>
            <person name="Fan B."/>
            <person name="Jiang Y."/>
            <person name="Adhikari A."/>
            <person name="Zheng C.-J."/>
            <person name="Schuster L."/>
            <person name="Cowan T.M."/>
            <person name="Smanski M.J."/>
            <person name="Chevrette M.G."/>
            <person name="De Carvalho L.P.S."/>
            <person name="Shen B."/>
        </authorList>
    </citation>
    <scope>NUCLEOTIDE SEQUENCE [LARGE SCALE GENOMIC DNA]</scope>
    <source>
        <strain evidence="4 5">NPDC050403</strain>
    </source>
</reference>
<dbReference type="Pfam" id="PF07859">
    <property type="entry name" value="Abhydrolase_3"/>
    <property type="match status" value="1"/>
</dbReference>
<gene>
    <name evidence="4" type="ORF">AB0I48_01555</name>
</gene>
<organism evidence="4 5">
    <name type="scientific">Nocardia aurea</name>
    <dbReference type="NCBI Taxonomy" id="2144174"/>
    <lineage>
        <taxon>Bacteria</taxon>
        <taxon>Bacillati</taxon>
        <taxon>Actinomycetota</taxon>
        <taxon>Actinomycetes</taxon>
        <taxon>Mycobacteriales</taxon>
        <taxon>Nocardiaceae</taxon>
        <taxon>Nocardia</taxon>
    </lineage>
</organism>
<keyword evidence="5" id="KW-1185">Reference proteome</keyword>
<protein>
    <submittedName>
        <fullName evidence="4">Alpha/beta hydrolase</fullName>
    </submittedName>
</protein>
<dbReference type="SUPFAM" id="SSF53474">
    <property type="entry name" value="alpha/beta-Hydrolases"/>
    <property type="match status" value="1"/>
</dbReference>
<accession>A0ABV3FLE3</accession>
<dbReference type="InterPro" id="IPR013094">
    <property type="entry name" value="AB_hydrolase_3"/>
</dbReference>
<evidence type="ECO:0000313" key="5">
    <source>
        <dbReference type="Proteomes" id="UP001551695"/>
    </source>
</evidence>
<dbReference type="Gene3D" id="3.40.50.1820">
    <property type="entry name" value="alpha/beta hydrolase"/>
    <property type="match status" value="1"/>
</dbReference>
<dbReference type="InterPro" id="IPR029058">
    <property type="entry name" value="AB_hydrolase_fold"/>
</dbReference>
<name>A0ABV3FLE3_9NOCA</name>
<proteinExistence type="inferred from homology"/>
<feature type="domain" description="Alpha/beta hydrolase fold-3" evidence="3">
    <location>
        <begin position="93"/>
        <end position="294"/>
    </location>
</feature>
<dbReference type="Proteomes" id="UP001551695">
    <property type="component" value="Unassembled WGS sequence"/>
</dbReference>
<evidence type="ECO:0000313" key="4">
    <source>
        <dbReference type="EMBL" id="MEV0706228.1"/>
    </source>
</evidence>
<comment type="similarity">
    <text evidence="1">Belongs to the 'GDXG' lipolytic enzyme family.</text>
</comment>
<dbReference type="GO" id="GO:0016787">
    <property type="term" value="F:hydrolase activity"/>
    <property type="evidence" value="ECO:0007669"/>
    <property type="project" value="UniProtKB-KW"/>
</dbReference>
<evidence type="ECO:0000256" key="2">
    <source>
        <dbReference type="ARBA" id="ARBA00022801"/>
    </source>
</evidence>